<feature type="domain" description="Sulphur oxidation protein SoxZ" evidence="1">
    <location>
        <begin position="8"/>
        <end position="99"/>
    </location>
</feature>
<dbReference type="Pfam" id="PF08770">
    <property type="entry name" value="SoxZ"/>
    <property type="match status" value="1"/>
</dbReference>
<evidence type="ECO:0000259" key="1">
    <source>
        <dbReference type="Pfam" id="PF08770"/>
    </source>
</evidence>
<evidence type="ECO:0000313" key="2">
    <source>
        <dbReference type="EMBL" id="NMG04146.1"/>
    </source>
</evidence>
<dbReference type="InterPro" id="IPR030995">
    <property type="entry name" value="SoxZ"/>
</dbReference>
<organism evidence="2 3">
    <name type="scientific">Azoarcus taiwanensis</name>
    <dbReference type="NCBI Taxonomy" id="666964"/>
    <lineage>
        <taxon>Bacteria</taxon>
        <taxon>Pseudomonadati</taxon>
        <taxon>Pseudomonadota</taxon>
        <taxon>Betaproteobacteria</taxon>
        <taxon>Rhodocyclales</taxon>
        <taxon>Zoogloeaceae</taxon>
        <taxon>Azoarcus</taxon>
    </lineage>
</organism>
<dbReference type="Gene3D" id="2.60.40.10">
    <property type="entry name" value="Immunoglobulins"/>
    <property type="match status" value="1"/>
</dbReference>
<name>A0A972J961_9RHOO</name>
<dbReference type="EMBL" id="WTVM01000097">
    <property type="protein sequence ID" value="NMG04146.1"/>
    <property type="molecule type" value="Genomic_DNA"/>
</dbReference>
<sequence length="103" mass="11372">MADPILIRAAVSNGITEIRMRLTHPMETGQRTDAAGRTIPAHFITRMTVEHNDRVLVSAHMAPSIAADPLFTFRFRGGASGDSIRVSWLDNRGETRSDDALVR</sequence>
<reference evidence="2" key="1">
    <citation type="submission" date="2019-12" db="EMBL/GenBank/DDBJ databases">
        <title>Comparative genomics gives insights into the taxonomy of the Azoarcus-Aromatoleum group and reveals separate origins of nif in the plant-associated Azoarcus and non-plant-associated Aromatoleum sub-groups.</title>
        <authorList>
            <person name="Lafos M."/>
            <person name="Maluk M."/>
            <person name="Batista M."/>
            <person name="Junghare M."/>
            <person name="Carmona M."/>
            <person name="Faoro H."/>
            <person name="Cruz L.M."/>
            <person name="Battistoni F."/>
            <person name="De Souza E."/>
            <person name="Pedrosa F."/>
            <person name="Chen W.-M."/>
            <person name="Poole P.S."/>
            <person name="Dixon R.A."/>
            <person name="James E.K."/>
        </authorList>
    </citation>
    <scope>NUCLEOTIDE SEQUENCE</scope>
    <source>
        <strain evidence="2">NSC3</strain>
    </source>
</reference>
<dbReference type="AlphaFoldDB" id="A0A972J961"/>
<dbReference type="Proteomes" id="UP000599523">
    <property type="component" value="Unassembled WGS sequence"/>
</dbReference>
<comment type="caution">
    <text evidence="2">The sequence shown here is derived from an EMBL/GenBank/DDBJ whole genome shotgun (WGS) entry which is preliminary data.</text>
</comment>
<dbReference type="RefSeq" id="WP_168988830.1">
    <property type="nucleotide sequence ID" value="NZ_CAWPHM010000327.1"/>
</dbReference>
<evidence type="ECO:0000313" key="3">
    <source>
        <dbReference type="Proteomes" id="UP000599523"/>
    </source>
</evidence>
<gene>
    <name evidence="2" type="primary">soxZ</name>
    <name evidence="2" type="ORF">GPA21_14400</name>
</gene>
<dbReference type="InterPro" id="IPR014880">
    <property type="entry name" value="SoxZ_dom"/>
</dbReference>
<proteinExistence type="predicted"/>
<dbReference type="SUPFAM" id="SSF81296">
    <property type="entry name" value="E set domains"/>
    <property type="match status" value="1"/>
</dbReference>
<keyword evidence="3" id="KW-1185">Reference proteome</keyword>
<dbReference type="InterPro" id="IPR013783">
    <property type="entry name" value="Ig-like_fold"/>
</dbReference>
<protein>
    <submittedName>
        <fullName evidence="2">Thiosulfate oxidation carrier complex protein SoxZ</fullName>
    </submittedName>
</protein>
<dbReference type="NCBIfam" id="TIGR04490">
    <property type="entry name" value="SoxZ_true"/>
    <property type="match status" value="1"/>
</dbReference>
<accession>A0A972J961</accession>
<dbReference type="InterPro" id="IPR014756">
    <property type="entry name" value="Ig_E-set"/>
</dbReference>